<dbReference type="EMBL" id="CP044463">
    <property type="protein sequence ID" value="QIC66844.1"/>
    <property type="molecule type" value="Genomic_DNA"/>
</dbReference>
<dbReference type="InterPro" id="IPR013785">
    <property type="entry name" value="Aldolase_TIM"/>
</dbReference>
<dbReference type="InterPro" id="IPR015797">
    <property type="entry name" value="NUDIX_hydrolase-like_dom_sf"/>
</dbReference>
<dbReference type="Gene3D" id="3.20.20.70">
    <property type="entry name" value="Aldolase class I"/>
    <property type="match status" value="1"/>
</dbReference>
<evidence type="ECO:0000256" key="7">
    <source>
        <dbReference type="ARBA" id="ARBA00023204"/>
    </source>
</evidence>
<evidence type="ECO:0000313" key="9">
    <source>
        <dbReference type="EMBL" id="QIC66844.1"/>
    </source>
</evidence>
<dbReference type="GO" id="GO:0044715">
    <property type="term" value="F:8-oxo-dGDP phosphatase activity"/>
    <property type="evidence" value="ECO:0007669"/>
    <property type="project" value="TreeGrafter"/>
</dbReference>
<dbReference type="CDD" id="cd00564">
    <property type="entry name" value="TMP_TenI"/>
    <property type="match status" value="1"/>
</dbReference>
<dbReference type="GO" id="GO:0046872">
    <property type="term" value="F:metal ion binding"/>
    <property type="evidence" value="ECO:0007669"/>
    <property type="project" value="UniProtKB-KW"/>
</dbReference>
<keyword evidence="6" id="KW-0460">Magnesium</keyword>
<dbReference type="AlphaFoldDB" id="A0AAE6WVB7"/>
<evidence type="ECO:0000256" key="2">
    <source>
        <dbReference type="ARBA" id="ARBA00005582"/>
    </source>
</evidence>
<dbReference type="Pfam" id="PF02581">
    <property type="entry name" value="TMP-TENI"/>
    <property type="match status" value="1"/>
</dbReference>
<dbReference type="Gene3D" id="3.90.79.10">
    <property type="entry name" value="Nucleoside Triphosphate Pyrophosphohydrolase"/>
    <property type="match status" value="1"/>
</dbReference>
<dbReference type="PANTHER" id="PTHR47707:SF2">
    <property type="entry name" value="CTP PYROPHOSPHOHYDROLASE"/>
    <property type="match status" value="1"/>
</dbReference>
<dbReference type="PANTHER" id="PTHR47707">
    <property type="entry name" value="8-OXO-DGTP DIPHOSPHATASE"/>
    <property type="match status" value="1"/>
</dbReference>
<proteinExistence type="inferred from homology"/>
<dbReference type="RefSeq" id="WP_163171128.1">
    <property type="nucleotide sequence ID" value="NZ_CP044463.1"/>
</dbReference>
<keyword evidence="5" id="KW-0378">Hydrolase</keyword>
<evidence type="ECO:0000256" key="6">
    <source>
        <dbReference type="ARBA" id="ARBA00022842"/>
    </source>
</evidence>
<dbReference type="InterPro" id="IPR020476">
    <property type="entry name" value="Nudix_hydrolase"/>
</dbReference>
<dbReference type="PRINTS" id="PR00502">
    <property type="entry name" value="NUDIXFAMILY"/>
</dbReference>
<evidence type="ECO:0000256" key="1">
    <source>
        <dbReference type="ARBA" id="ARBA00001946"/>
    </source>
</evidence>
<dbReference type="InterPro" id="IPR047127">
    <property type="entry name" value="MutT-like"/>
</dbReference>
<dbReference type="InterPro" id="IPR036206">
    <property type="entry name" value="ThiamineP_synth_sf"/>
</dbReference>
<dbReference type="GO" id="GO:0035539">
    <property type="term" value="F:8-oxo-7,8-dihydrodeoxyguanosine triphosphate pyrophosphatase activity"/>
    <property type="evidence" value="ECO:0007669"/>
    <property type="project" value="TreeGrafter"/>
</dbReference>
<protein>
    <submittedName>
        <fullName evidence="9">NUDIX domain-containing protein</fullName>
    </submittedName>
</protein>
<dbReference type="Proteomes" id="UP000503505">
    <property type="component" value="Chromosome"/>
</dbReference>
<organism evidence="9 10">
    <name type="scientific">Acinetobacter schindleri</name>
    <dbReference type="NCBI Taxonomy" id="108981"/>
    <lineage>
        <taxon>Bacteria</taxon>
        <taxon>Pseudomonadati</taxon>
        <taxon>Pseudomonadota</taxon>
        <taxon>Gammaproteobacteria</taxon>
        <taxon>Moraxellales</taxon>
        <taxon>Moraxellaceae</taxon>
        <taxon>Acinetobacter</taxon>
    </lineage>
</organism>
<dbReference type="GO" id="GO:0009228">
    <property type="term" value="P:thiamine biosynthetic process"/>
    <property type="evidence" value="ECO:0007669"/>
    <property type="project" value="UniProtKB-KW"/>
</dbReference>
<feature type="domain" description="Nudix hydrolase" evidence="8">
    <location>
        <begin position="4"/>
        <end position="128"/>
    </location>
</feature>
<dbReference type="SUPFAM" id="SSF55811">
    <property type="entry name" value="Nudix"/>
    <property type="match status" value="1"/>
</dbReference>
<dbReference type="InterPro" id="IPR000086">
    <property type="entry name" value="NUDIX_hydrolase_dom"/>
</dbReference>
<accession>A0AAE6WVB7</accession>
<dbReference type="CDD" id="cd03425">
    <property type="entry name" value="NUDIX_MutT_NudA_like"/>
    <property type="match status" value="1"/>
</dbReference>
<dbReference type="InterPro" id="IPR029119">
    <property type="entry name" value="MutY_C"/>
</dbReference>
<dbReference type="PROSITE" id="PS51462">
    <property type="entry name" value="NUDIX"/>
    <property type="match status" value="1"/>
</dbReference>
<dbReference type="PROSITE" id="PS00893">
    <property type="entry name" value="NUDIX_BOX"/>
    <property type="match status" value="1"/>
</dbReference>
<dbReference type="SUPFAM" id="SSF51391">
    <property type="entry name" value="Thiamin phosphate synthase"/>
    <property type="match status" value="1"/>
</dbReference>
<comment type="cofactor">
    <cofactor evidence="1">
        <name>Mg(2+)</name>
        <dbReference type="ChEBI" id="CHEBI:18420"/>
    </cofactor>
</comment>
<dbReference type="Pfam" id="PF14815">
    <property type="entry name" value="NUDIX_4"/>
    <property type="match status" value="1"/>
</dbReference>
<keyword evidence="7" id="KW-0234">DNA repair</keyword>
<keyword evidence="4" id="KW-0227">DNA damage</keyword>
<dbReference type="GO" id="GO:0044716">
    <property type="term" value="F:8-oxo-GDP phosphatase activity"/>
    <property type="evidence" value="ECO:0007669"/>
    <property type="project" value="TreeGrafter"/>
</dbReference>
<name>A0AAE6WVB7_9GAMM</name>
<dbReference type="GO" id="GO:0006281">
    <property type="term" value="P:DNA repair"/>
    <property type="evidence" value="ECO:0007669"/>
    <property type="project" value="UniProtKB-KW"/>
</dbReference>
<comment type="similarity">
    <text evidence="2">Belongs to the Nudix hydrolase family.</text>
</comment>
<dbReference type="GO" id="GO:0008413">
    <property type="term" value="F:8-oxo-7,8-dihydroguanosine triphosphate pyrophosphatase activity"/>
    <property type="evidence" value="ECO:0007669"/>
    <property type="project" value="TreeGrafter"/>
</dbReference>
<sequence length="299" mass="34172">MSKANIHVAIALLFHQNQVLVGWREAKQHQGNKHEFPGGKVEEGEKPLQACRREIQEEVGIDIELWHSFDFIRHEYEDVIVHLHLFHASVAEAQLAQIQQPWKWYSREQLQQLNFPKANAVILEKLLWPQMIKISSDLADLHQLDKVQMLYWRVDANAEQAEKLATLLVEQLSQLIINHDLYLLLDEQQQQSIQTLHLKQAQLNQLSISDLVIGKRYIAACHDHASTQRAEQLGCEAIFLSPVLPTATHTEVEPLGWITFEQIAKQIQIPVYALGGINKEDLSQAQSHHAYGIAGIRGI</sequence>
<dbReference type="InterPro" id="IPR022998">
    <property type="entry name" value="ThiamineP_synth_TenI"/>
</dbReference>
<evidence type="ECO:0000256" key="4">
    <source>
        <dbReference type="ARBA" id="ARBA00022763"/>
    </source>
</evidence>
<evidence type="ECO:0000313" key="10">
    <source>
        <dbReference type="Proteomes" id="UP000503505"/>
    </source>
</evidence>
<keyword evidence="3" id="KW-0479">Metal-binding</keyword>
<reference evidence="9 10" key="1">
    <citation type="submission" date="2019-09" db="EMBL/GenBank/DDBJ databases">
        <title>Non-baumannii Acinetobacter spp. carrying blaNDM-1 isolated in China.</title>
        <authorList>
            <person name="Cui C."/>
            <person name="Chen C."/>
            <person name="Sun J."/>
            <person name="Liu Y."/>
        </authorList>
    </citation>
    <scope>NUCLEOTIDE SEQUENCE [LARGE SCALE GENOMIC DNA]</scope>
    <source>
        <strain evidence="9 10">HZE23-1</strain>
    </source>
</reference>
<evidence type="ECO:0000256" key="5">
    <source>
        <dbReference type="ARBA" id="ARBA00022801"/>
    </source>
</evidence>
<gene>
    <name evidence="9" type="ORF">FSC10_05495</name>
</gene>
<evidence type="ECO:0000259" key="8">
    <source>
        <dbReference type="PROSITE" id="PS51462"/>
    </source>
</evidence>
<evidence type="ECO:0000256" key="3">
    <source>
        <dbReference type="ARBA" id="ARBA00022723"/>
    </source>
</evidence>
<dbReference type="InterPro" id="IPR020084">
    <property type="entry name" value="NUDIX_hydrolase_CS"/>
</dbReference>